<feature type="region of interest" description="Disordered" evidence="1">
    <location>
        <begin position="103"/>
        <end position="164"/>
    </location>
</feature>
<dbReference type="SUPFAM" id="SSF53955">
    <property type="entry name" value="Lysozyme-like"/>
    <property type="match status" value="1"/>
</dbReference>
<dbReference type="AlphaFoldDB" id="A0A843YQ59"/>
<organism evidence="2 3">
    <name type="scientific">Glaciimonas soli</name>
    <dbReference type="NCBI Taxonomy" id="2590999"/>
    <lineage>
        <taxon>Bacteria</taxon>
        <taxon>Pseudomonadati</taxon>
        <taxon>Pseudomonadota</taxon>
        <taxon>Betaproteobacteria</taxon>
        <taxon>Burkholderiales</taxon>
        <taxon>Oxalobacteraceae</taxon>
        <taxon>Glaciimonas</taxon>
    </lineage>
</organism>
<protein>
    <recommendedName>
        <fullName evidence="4">Chitinase</fullName>
    </recommendedName>
</protein>
<evidence type="ECO:0000313" key="2">
    <source>
        <dbReference type="EMBL" id="MQR01655.1"/>
    </source>
</evidence>
<feature type="compositionally biased region" description="Pro residues" evidence="1">
    <location>
        <begin position="118"/>
        <end position="137"/>
    </location>
</feature>
<evidence type="ECO:0000256" key="1">
    <source>
        <dbReference type="SAM" id="MobiDB-lite"/>
    </source>
</evidence>
<gene>
    <name evidence="2" type="ORF">GEV47_13320</name>
</gene>
<dbReference type="EMBL" id="WINI01000007">
    <property type="protein sequence ID" value="MQR01655.1"/>
    <property type="molecule type" value="Genomic_DNA"/>
</dbReference>
<sequence length="398" mass="45564">MSDWTDFFKRFLPQPDVPNVVMVRFVNRYIQPMDDIKYKIVFEGQELQGTTTVENHSVEVHVKTTQPIKVYAWSRLQKNFKLIDTITPKIGEPLMVYEHMKTVKHKGKTERHPQNSPAKPPTPPKKPLPKKPAPGPSPTTDQGAKPNAKKNADAEPIHEPERPVSDKITELQLKAIFPVATKEHLQEVADELNTDLKKYKLDTVLRRAHFFAQVHQEASATLAAKEENLNYKPDVLISKFGYYGKNPKEAKEDGRIDNPKSPKKPLQLAKPEVIANKAYGNRGKNGNIESGDGWRYRGRGIFQLTLKENYEAFENEYKTYWGDSSPNFLKNPEKVKEFPYYIRSAVWYWLHNKIYEKADEGATDKAVNAVTRVVNGAHMDAAKERRDAFNNLSYGAFK</sequence>
<name>A0A843YQ59_9BURK</name>
<reference evidence="2 3" key="1">
    <citation type="submission" date="2019-10" db="EMBL/GenBank/DDBJ databases">
        <title>Glaciimonas soli sp. nov., a psychrophilic bacterium isolated from the forest soil of a high elevation mountain in Taiwan.</title>
        <authorList>
            <person name="Wang L.-T."/>
            <person name="Shieh W.Y."/>
        </authorList>
    </citation>
    <scope>NUCLEOTIDE SEQUENCE [LARGE SCALE GENOMIC DNA]</scope>
    <source>
        <strain evidence="2 3">GS1</strain>
    </source>
</reference>
<dbReference type="InterPro" id="IPR023346">
    <property type="entry name" value="Lysozyme-like_dom_sf"/>
</dbReference>
<dbReference type="OrthoDB" id="1242806at2"/>
<feature type="compositionally biased region" description="Basic and acidic residues" evidence="1">
    <location>
        <begin position="150"/>
        <end position="164"/>
    </location>
</feature>
<dbReference type="Gene3D" id="1.10.530.10">
    <property type="match status" value="1"/>
</dbReference>
<proteinExistence type="predicted"/>
<evidence type="ECO:0000313" key="3">
    <source>
        <dbReference type="Proteomes" id="UP000451565"/>
    </source>
</evidence>
<accession>A0A843YQ59</accession>
<dbReference type="RefSeq" id="WP_153235254.1">
    <property type="nucleotide sequence ID" value="NZ_WINI01000007.1"/>
</dbReference>
<comment type="caution">
    <text evidence="2">The sequence shown here is derived from an EMBL/GenBank/DDBJ whole genome shotgun (WGS) entry which is preliminary data.</text>
</comment>
<keyword evidence="3" id="KW-1185">Reference proteome</keyword>
<dbReference type="Proteomes" id="UP000451565">
    <property type="component" value="Unassembled WGS sequence"/>
</dbReference>
<evidence type="ECO:0008006" key="4">
    <source>
        <dbReference type="Google" id="ProtNLM"/>
    </source>
</evidence>